<dbReference type="Gene3D" id="1.10.10.10">
    <property type="entry name" value="Winged helix-like DNA-binding domain superfamily/Winged helix DNA-binding domain"/>
    <property type="match status" value="1"/>
</dbReference>
<evidence type="ECO:0000256" key="3">
    <source>
        <dbReference type="ARBA" id="ARBA00023082"/>
    </source>
</evidence>
<dbReference type="InterPro" id="IPR013324">
    <property type="entry name" value="RNA_pol_sigma_r3/r4-like"/>
</dbReference>
<keyword evidence="5" id="KW-0804">Transcription</keyword>
<dbReference type="SUPFAM" id="SSF88659">
    <property type="entry name" value="Sigma3 and sigma4 domains of RNA polymerase sigma factors"/>
    <property type="match status" value="1"/>
</dbReference>
<dbReference type="RefSeq" id="WP_343969371.1">
    <property type="nucleotide sequence ID" value="NZ_BAAAHK010000007.1"/>
</dbReference>
<evidence type="ECO:0000256" key="4">
    <source>
        <dbReference type="ARBA" id="ARBA00023125"/>
    </source>
</evidence>
<feature type="domain" description="HTH luxR-type" evidence="6">
    <location>
        <begin position="103"/>
        <end position="161"/>
    </location>
</feature>
<dbReference type="InterPro" id="IPR013249">
    <property type="entry name" value="RNA_pol_sigma70_r4_t2"/>
</dbReference>
<dbReference type="InterPro" id="IPR007627">
    <property type="entry name" value="RNA_pol_sigma70_r2"/>
</dbReference>
<keyword evidence="3" id="KW-0731">Sigma factor</keyword>
<evidence type="ECO:0000256" key="5">
    <source>
        <dbReference type="ARBA" id="ARBA00023163"/>
    </source>
</evidence>
<dbReference type="NCBIfam" id="TIGR02937">
    <property type="entry name" value="sigma70-ECF"/>
    <property type="match status" value="1"/>
</dbReference>
<protein>
    <submittedName>
        <fullName evidence="7">SigE family RNA polymerase sigma factor</fullName>
    </submittedName>
</protein>
<dbReference type="SUPFAM" id="SSF88946">
    <property type="entry name" value="Sigma2 domain of RNA polymerase sigma factors"/>
    <property type="match status" value="1"/>
</dbReference>
<dbReference type="Pfam" id="PF04542">
    <property type="entry name" value="Sigma70_r2"/>
    <property type="match status" value="1"/>
</dbReference>
<dbReference type="InterPro" id="IPR036388">
    <property type="entry name" value="WH-like_DNA-bd_sf"/>
</dbReference>
<keyword evidence="8" id="KW-1185">Reference proteome</keyword>
<dbReference type="InterPro" id="IPR000792">
    <property type="entry name" value="Tscrpt_reg_LuxR_C"/>
</dbReference>
<comment type="similarity">
    <text evidence="1">Belongs to the sigma-70 factor family. ECF subfamily.</text>
</comment>
<accession>A0ABP4AVC1</accession>
<dbReference type="Pfam" id="PF08281">
    <property type="entry name" value="Sigma70_r4_2"/>
    <property type="match status" value="1"/>
</dbReference>
<gene>
    <name evidence="7" type="ORF">GCM10009554_30840</name>
</gene>
<dbReference type="PANTHER" id="PTHR43133">
    <property type="entry name" value="RNA POLYMERASE ECF-TYPE SIGMA FACTO"/>
    <property type="match status" value="1"/>
</dbReference>
<organism evidence="7 8">
    <name type="scientific">Kribbella koreensis</name>
    <dbReference type="NCBI Taxonomy" id="57909"/>
    <lineage>
        <taxon>Bacteria</taxon>
        <taxon>Bacillati</taxon>
        <taxon>Actinomycetota</taxon>
        <taxon>Actinomycetes</taxon>
        <taxon>Propionibacteriales</taxon>
        <taxon>Kribbellaceae</taxon>
        <taxon>Kribbella</taxon>
    </lineage>
</organism>
<comment type="caution">
    <text evidence="7">The sequence shown here is derived from an EMBL/GenBank/DDBJ whole genome shotgun (WGS) entry which is preliminary data.</text>
</comment>
<dbReference type="Gene3D" id="1.10.1740.10">
    <property type="match status" value="1"/>
</dbReference>
<evidence type="ECO:0000256" key="2">
    <source>
        <dbReference type="ARBA" id="ARBA00023015"/>
    </source>
</evidence>
<name>A0ABP4AVC1_9ACTN</name>
<dbReference type="SMART" id="SM00421">
    <property type="entry name" value="HTH_LUXR"/>
    <property type="match status" value="1"/>
</dbReference>
<keyword evidence="4" id="KW-0238">DNA-binding</keyword>
<dbReference type="Proteomes" id="UP001500542">
    <property type="component" value="Unassembled WGS sequence"/>
</dbReference>
<sequence length="162" mass="18188">MTFDLWVRDERGRLLAFATVLCGGRHLAEDVVQEVLVRVHRKWESISALDHPDSYIRKMVVNEFLSWRRKWARIEPSGLIDVVGSVPDPAGLIAERMELLTELCALPKRQRAVVVLRYLVGQSDAQIAETLGCTEGTVRGYSSRALATLKIQLTAEVADHAH</sequence>
<dbReference type="PANTHER" id="PTHR43133:SF50">
    <property type="entry name" value="ECF RNA POLYMERASE SIGMA FACTOR SIGM"/>
    <property type="match status" value="1"/>
</dbReference>
<dbReference type="InterPro" id="IPR013325">
    <property type="entry name" value="RNA_pol_sigma_r2"/>
</dbReference>
<evidence type="ECO:0000313" key="7">
    <source>
        <dbReference type="EMBL" id="GAA0940260.1"/>
    </source>
</evidence>
<dbReference type="InterPro" id="IPR014284">
    <property type="entry name" value="RNA_pol_sigma-70_dom"/>
</dbReference>
<evidence type="ECO:0000256" key="1">
    <source>
        <dbReference type="ARBA" id="ARBA00010641"/>
    </source>
</evidence>
<dbReference type="EMBL" id="BAAAHK010000007">
    <property type="protein sequence ID" value="GAA0940260.1"/>
    <property type="molecule type" value="Genomic_DNA"/>
</dbReference>
<evidence type="ECO:0000313" key="8">
    <source>
        <dbReference type="Proteomes" id="UP001500542"/>
    </source>
</evidence>
<proteinExistence type="inferred from homology"/>
<dbReference type="InterPro" id="IPR039425">
    <property type="entry name" value="RNA_pol_sigma-70-like"/>
</dbReference>
<evidence type="ECO:0000259" key="6">
    <source>
        <dbReference type="SMART" id="SM00421"/>
    </source>
</evidence>
<dbReference type="CDD" id="cd06171">
    <property type="entry name" value="Sigma70_r4"/>
    <property type="match status" value="1"/>
</dbReference>
<keyword evidence="2" id="KW-0805">Transcription regulation</keyword>
<reference evidence="8" key="1">
    <citation type="journal article" date="2019" name="Int. J. Syst. Evol. Microbiol.">
        <title>The Global Catalogue of Microorganisms (GCM) 10K type strain sequencing project: providing services to taxonomists for standard genome sequencing and annotation.</title>
        <authorList>
            <consortium name="The Broad Institute Genomics Platform"/>
            <consortium name="The Broad Institute Genome Sequencing Center for Infectious Disease"/>
            <person name="Wu L."/>
            <person name="Ma J."/>
        </authorList>
    </citation>
    <scope>NUCLEOTIDE SEQUENCE [LARGE SCALE GENOMIC DNA]</scope>
    <source>
        <strain evidence="8">JCM 10977</strain>
    </source>
</reference>